<dbReference type="InterPro" id="IPR011992">
    <property type="entry name" value="EF-hand-dom_pair"/>
</dbReference>
<dbReference type="CDD" id="cd08591">
    <property type="entry name" value="PI-PLCc_beta"/>
    <property type="match status" value="1"/>
</dbReference>
<dbReference type="Gene3D" id="1.10.238.10">
    <property type="entry name" value="EF-hand"/>
    <property type="match status" value="1"/>
</dbReference>
<feature type="compositionally biased region" description="Basic and acidic residues" evidence="7">
    <location>
        <begin position="555"/>
        <end position="566"/>
    </location>
</feature>
<feature type="compositionally biased region" description="Basic and acidic residues" evidence="7">
    <location>
        <begin position="1590"/>
        <end position="1603"/>
    </location>
</feature>
<dbReference type="SMART" id="SM00239">
    <property type="entry name" value="C2"/>
    <property type="match status" value="1"/>
</dbReference>
<feature type="compositionally biased region" description="Basic and acidic residues" evidence="7">
    <location>
        <begin position="892"/>
        <end position="902"/>
    </location>
</feature>
<dbReference type="FunFam" id="2.60.40.150:FF:000008">
    <property type="entry name" value="1-phosphatidylinositol 4,5-bisphosphate phosphodiesterase"/>
    <property type="match status" value="1"/>
</dbReference>
<evidence type="ECO:0000256" key="5">
    <source>
        <dbReference type="ARBA" id="ARBA00023224"/>
    </source>
</evidence>
<feature type="domain" description="PI-PLC Y-box" evidence="9">
    <location>
        <begin position="632"/>
        <end position="727"/>
    </location>
</feature>
<keyword evidence="3 6" id="KW-0442">Lipid degradation</keyword>
<feature type="compositionally biased region" description="Basic and acidic residues" evidence="7">
    <location>
        <begin position="1155"/>
        <end position="1168"/>
    </location>
</feature>
<dbReference type="SUPFAM" id="SSF51695">
    <property type="entry name" value="PLC-like phosphodiesterases"/>
    <property type="match status" value="1"/>
</dbReference>
<feature type="region of interest" description="Disordered" evidence="7">
    <location>
        <begin position="539"/>
        <end position="568"/>
    </location>
</feature>
<dbReference type="InterPro" id="IPR000008">
    <property type="entry name" value="C2_dom"/>
</dbReference>
<dbReference type="GO" id="GO:0046488">
    <property type="term" value="P:phosphatidylinositol metabolic process"/>
    <property type="evidence" value="ECO:0007669"/>
    <property type="project" value="TreeGrafter"/>
</dbReference>
<feature type="compositionally biased region" description="Low complexity" evidence="7">
    <location>
        <begin position="915"/>
        <end position="938"/>
    </location>
</feature>
<dbReference type="Pfam" id="PF00387">
    <property type="entry name" value="PI-PLC-Y"/>
    <property type="match status" value="1"/>
</dbReference>
<dbReference type="GO" id="GO:0051209">
    <property type="term" value="P:release of sequestered calcium ion into cytosol"/>
    <property type="evidence" value="ECO:0007669"/>
    <property type="project" value="TreeGrafter"/>
</dbReference>
<dbReference type="PROSITE" id="PS50008">
    <property type="entry name" value="PIPLC_Y_DOMAIN"/>
    <property type="match status" value="1"/>
</dbReference>
<dbReference type="Gene3D" id="3.20.20.190">
    <property type="entry name" value="Phosphatidylinositol (PI) phosphodiesterase"/>
    <property type="match status" value="1"/>
</dbReference>
<proteinExistence type="predicted"/>
<sequence length="1991" mass="216108">MDCSSSHRVVNEETRSFVEEISCRTKRSCINQCPSAGAEGADRREAAVNLSRSRAARGASQRDQIREEALPIFILCELAGRGCQASISAGGTIDGGSCRAEEGQVLELSQVSDVRNGTRPKEDKLANALVERGGPIEGRVVSICSGTDLVNVVYTHMIAQDSKTANAWIQDLRPLTHNTKASNVCPMTQLRKHWMKLCVSVNANNCIRKTFASGKTEKIIFQTLKDLGLPSAKNDEIVKADFTFEKFYELYHRICPRQDIEDLFNELCGGAGGSVVSQDKMMEFLNVTQRDPRLNEILYPFANKLTIENILKCYEPNKENQENRKISIDCFYRYLMSDDNAPVFLDKLELHHDMDQPLSHYYINSSHNTYLSGRQFGGKSSVEMYRQVLLAGCRCIELDCWDGKDNDQEPIITHGKAMCTDILFKDVVNAIRDTAFVTSAWPVILSFENHCSKLQQYKLAKYCEDIFGDYLLNKPIDKYPLEPGVPLPPPEKLKYKILIKNKRLKPEVEKHQLELFMKGQTPPDEAEVAEDPQVIVDGEAGPLNDMDPTPPIVDTDPHPEGGDSGEKPVVPPVAPVVRAASQATLGAGAAAAASAEEDEAAKAKEVLSAEEEQAMLEHYQYTGATTTIHPVLSAMVNYAQPVKFQGFAVAEEDNVHHHIYNKRQMSRIYPRGNRVDSSNFMPQIFWNAGCQMVALNFQTPDLAMQLNQGKFEYNGNCGYLLKPDFMRRGDRHFDPFSESPVDGVIAASCSIQILSGQFLSDRKVGTYVEVDMYGLPTDTIRREFRTRIVPGNGLNPVYNEEPFVFRKIVLPDLAVIRIGVFEETGKLIGQRILPLDGLCAGYRHISLRTEGNFPLALPTIFCRIDLKTYVPEGLADFVDALSDPRAFLSKAEKREQQMKDMGIETSEIADVPTTANRGRNNNNNNNNNKKAGGAAAAASADDKPSQSKAGGGGGGGGGDLDQVLKRQDKEQQAMLKTHTSECERLAAQQGKALASLAKKTNKGGGSPETVSACGGDGGGGRGGRLAYLCCASRPQQRSTGDQPEPPGLAIDNRENGASDGQTKELRDSQGEEMSRVVAQHTEQWTALIRQHSKEVYELRRAQLEAHRELATRVALEIQASQEKEMTAQHERENKDLKAQQAKHSMESSKAVQNDKTIRNKAERDRRVREVNENNTKRFIEERKRLLNRQGNHRENLKKEHDEQAARVGKSLDEEISLLELTYRESSLAAKPVAARLVTKKTEKKKFCLSEYDLMRRDQAFVLRLRYLFRILTGFITYRITCFATCCCGNFKRLLQQLHRRLLLLLSMSAVVEVNLSRMSSPQSALISVRKMCLTKELSRRRLSSSSRQSVSTVMTESSSSESKASSVWLILAPISWQKSISRRSHPEAGDVDSLGAQSGMDQVVHVIADELVGILAAHGNNDVVRGEAGVLLPGHALEDLQHQGVQGNILAGGRVNVQTASHVSRRVDAPRSAPVAPSVGWRVAQNWRASCARRRRGESSLAAAAGAAAGATVAEIDESSPRMQRRVVALPPSAARARVALTETARRGVDQPTVSTAGRGALAASGRQADIGGRELSARLPLKQSTESADQAKTRSVSEKNSYEKSAAAEASAPAAASASWPADGSWRLRETPSAACCWSAPWKQTSTAVMLSQPVPSESSAVVEQGLAHLLGAKPGGQALLAEVHGLLGGHRVPDAVAGQQKKPVTVCDGDRANVGQRADDLLGGRQLGVLLVGVVSDGSAQVQAAVHAALLSHVTASSLDALPLWLILRLVIVAHVDRDAGIGQDSARVASVGHEQPVANHQGHHGGGPGVHAGVVTVNDGKRLDPKNLTFLCPTLTPGRCGRVDGAQQAVQRHVSLLAQGAGLLGHGVLVGLGVVFGRFGEALQHGGHLGLEQLGIEAKKGVLERLFKVAALVGVSLQQVLGEVLGQVECHLGAAVAIKDGEQVPVWLAGVEAGSAGVRVLLAGAPALHGGVAVGDAVGQLAAAGHFV</sequence>
<evidence type="ECO:0000259" key="8">
    <source>
        <dbReference type="PROSITE" id="PS50004"/>
    </source>
</evidence>
<dbReference type="InterPro" id="IPR000909">
    <property type="entry name" value="PLipase_C_PInositol-sp_X_dom"/>
</dbReference>
<dbReference type="Gene3D" id="2.30.29.240">
    <property type="match status" value="1"/>
</dbReference>
<evidence type="ECO:0000313" key="10">
    <source>
        <dbReference type="Proteomes" id="UP000095280"/>
    </source>
</evidence>
<dbReference type="CDD" id="cd00275">
    <property type="entry name" value="C2_PLC_like"/>
    <property type="match status" value="1"/>
</dbReference>
<feature type="region of interest" description="Disordered" evidence="7">
    <location>
        <begin position="1121"/>
        <end position="1168"/>
    </location>
</feature>
<evidence type="ECO:0000256" key="4">
    <source>
        <dbReference type="ARBA" id="ARBA00023098"/>
    </source>
</evidence>
<dbReference type="Pfam" id="PF17787">
    <property type="entry name" value="PH_14"/>
    <property type="match status" value="1"/>
</dbReference>
<dbReference type="Gene3D" id="1.20.1230.10">
    <property type="entry name" value="Phospholipase C beta, distal C-terminal domain"/>
    <property type="match status" value="1"/>
</dbReference>
<keyword evidence="2 6" id="KW-0378">Hydrolase</keyword>
<evidence type="ECO:0000259" key="9">
    <source>
        <dbReference type="PROSITE" id="PS50008"/>
    </source>
</evidence>
<dbReference type="SMART" id="SM00149">
    <property type="entry name" value="PLCYc"/>
    <property type="match status" value="1"/>
</dbReference>
<dbReference type="InterPro" id="IPR037862">
    <property type="entry name" value="PLC-beta_PH"/>
</dbReference>
<feature type="region of interest" description="Disordered" evidence="7">
    <location>
        <begin position="892"/>
        <end position="962"/>
    </location>
</feature>
<dbReference type="GO" id="GO:0016042">
    <property type="term" value="P:lipid catabolic process"/>
    <property type="evidence" value="ECO:0007669"/>
    <property type="project" value="UniProtKB-KW"/>
</dbReference>
<dbReference type="PANTHER" id="PTHR10336:SF36">
    <property type="entry name" value="1-PHOSPHATIDYLINOSITOL 4,5-BISPHOSPHATE PHOSPHODIESTERASE BETA-4"/>
    <property type="match status" value="1"/>
</dbReference>
<reference evidence="11" key="1">
    <citation type="submission" date="2016-11" db="UniProtKB">
        <authorList>
            <consortium name="WormBaseParasite"/>
        </authorList>
    </citation>
    <scope>IDENTIFICATION</scope>
</reference>
<keyword evidence="5" id="KW-0807">Transducer</keyword>
<evidence type="ECO:0000256" key="3">
    <source>
        <dbReference type="ARBA" id="ARBA00022963"/>
    </source>
</evidence>
<dbReference type="SUPFAM" id="SSF47473">
    <property type="entry name" value="EF-hand"/>
    <property type="match status" value="1"/>
</dbReference>
<dbReference type="InterPro" id="IPR001711">
    <property type="entry name" value="PLipase_C_Pinositol-sp_Y"/>
</dbReference>
<dbReference type="PROSITE" id="PS50004">
    <property type="entry name" value="C2"/>
    <property type="match status" value="1"/>
</dbReference>
<evidence type="ECO:0000256" key="7">
    <source>
        <dbReference type="SAM" id="MobiDB-lite"/>
    </source>
</evidence>
<dbReference type="PROSITE" id="PS50007">
    <property type="entry name" value="PIPLC_X_DOMAIN"/>
    <property type="match status" value="1"/>
</dbReference>
<dbReference type="SUPFAM" id="SSF50729">
    <property type="entry name" value="PH domain-like"/>
    <property type="match status" value="1"/>
</dbReference>
<keyword evidence="10" id="KW-1185">Reference proteome</keyword>
<dbReference type="WBParaSite" id="maker-uti_cns_0007093-snap-gene-0.8-mRNA-1">
    <property type="protein sequence ID" value="maker-uti_cns_0007093-snap-gene-0.8-mRNA-1"/>
    <property type="gene ID" value="maker-uti_cns_0007093-snap-gene-0.8"/>
</dbReference>
<dbReference type="GO" id="GO:0048015">
    <property type="term" value="P:phosphatidylinositol-mediated signaling"/>
    <property type="evidence" value="ECO:0007669"/>
    <property type="project" value="TreeGrafter"/>
</dbReference>
<evidence type="ECO:0000256" key="1">
    <source>
        <dbReference type="ARBA" id="ARBA00012368"/>
    </source>
</evidence>
<dbReference type="InterPro" id="IPR035892">
    <property type="entry name" value="C2_domain_sf"/>
</dbReference>
<evidence type="ECO:0000313" key="11">
    <source>
        <dbReference type="WBParaSite" id="maker-uti_cns_0007093-snap-gene-0.8-mRNA-1"/>
    </source>
</evidence>
<evidence type="ECO:0000256" key="2">
    <source>
        <dbReference type="ARBA" id="ARBA00022801"/>
    </source>
</evidence>
<dbReference type="Pfam" id="PF22631">
    <property type="entry name" value="PLCB1-4-like_EFh"/>
    <property type="match status" value="1"/>
</dbReference>
<feature type="compositionally biased region" description="Low complexity" evidence="7">
    <location>
        <begin position="1606"/>
        <end position="1619"/>
    </location>
</feature>
<feature type="region of interest" description="Disordered" evidence="7">
    <location>
        <begin position="997"/>
        <end position="1018"/>
    </location>
</feature>
<dbReference type="SMART" id="SM00148">
    <property type="entry name" value="PLCXc"/>
    <property type="match status" value="1"/>
</dbReference>
<dbReference type="Pfam" id="PF00388">
    <property type="entry name" value="PI-PLC-X"/>
    <property type="match status" value="1"/>
</dbReference>
<dbReference type="PANTHER" id="PTHR10336">
    <property type="entry name" value="PHOSPHOINOSITIDE-SPECIFIC PHOSPHOLIPASE C FAMILY PROTEIN"/>
    <property type="match status" value="1"/>
</dbReference>
<comment type="catalytic activity">
    <reaction evidence="6">
        <text>a 1,2-diacyl-sn-glycero-3-phospho-(1D-myo-inositol-4,5-bisphosphate) + H2O = 1D-myo-inositol 1,4,5-trisphosphate + a 1,2-diacyl-sn-glycerol + H(+)</text>
        <dbReference type="Rhea" id="RHEA:33179"/>
        <dbReference type="ChEBI" id="CHEBI:15377"/>
        <dbReference type="ChEBI" id="CHEBI:15378"/>
        <dbReference type="ChEBI" id="CHEBI:17815"/>
        <dbReference type="ChEBI" id="CHEBI:58456"/>
        <dbReference type="ChEBI" id="CHEBI:203600"/>
        <dbReference type="EC" id="3.1.4.11"/>
    </reaction>
</comment>
<dbReference type="InterPro" id="IPR001192">
    <property type="entry name" value="PI-PLC_fam"/>
</dbReference>
<name>A0A1I8HP33_9PLAT</name>
<feature type="region of interest" description="Disordered" evidence="7">
    <location>
        <begin position="1543"/>
        <end position="1619"/>
    </location>
</feature>
<feature type="compositionally biased region" description="Basic and acidic residues" evidence="7">
    <location>
        <begin position="1051"/>
        <end position="1074"/>
    </location>
</feature>
<dbReference type="Proteomes" id="UP000095280">
    <property type="component" value="Unplaced"/>
</dbReference>
<dbReference type="InterPro" id="IPR042531">
    <property type="entry name" value="PLC-beta_C_sf"/>
</dbReference>
<dbReference type="InterPro" id="IPR053945">
    <property type="entry name" value="PLCB1-4-like_EFh"/>
</dbReference>
<organism evidence="10 11">
    <name type="scientific">Macrostomum lignano</name>
    <dbReference type="NCBI Taxonomy" id="282301"/>
    <lineage>
        <taxon>Eukaryota</taxon>
        <taxon>Metazoa</taxon>
        <taxon>Spiralia</taxon>
        <taxon>Lophotrochozoa</taxon>
        <taxon>Platyhelminthes</taxon>
        <taxon>Rhabditophora</taxon>
        <taxon>Macrostomorpha</taxon>
        <taxon>Macrostomida</taxon>
        <taxon>Macrostomidae</taxon>
        <taxon>Macrostomum</taxon>
    </lineage>
</organism>
<feature type="region of interest" description="Disordered" evidence="7">
    <location>
        <begin position="1034"/>
        <end position="1077"/>
    </location>
</feature>
<feature type="compositionally biased region" description="Gly residues" evidence="7">
    <location>
        <begin position="949"/>
        <end position="959"/>
    </location>
</feature>
<dbReference type="PRINTS" id="PR00390">
    <property type="entry name" value="PHPHLIPASEC"/>
</dbReference>
<keyword evidence="4 6" id="KW-0443">Lipid metabolism</keyword>
<dbReference type="EC" id="3.1.4.11" evidence="1 6"/>
<feature type="domain" description="C2" evidence="8">
    <location>
        <begin position="727"/>
        <end position="855"/>
    </location>
</feature>
<dbReference type="SUPFAM" id="SSF69989">
    <property type="entry name" value="C-terminal domain of PLC-beta"/>
    <property type="match status" value="1"/>
</dbReference>
<accession>A0A1I8HP33</accession>
<dbReference type="Gene3D" id="2.60.40.150">
    <property type="entry name" value="C2 domain"/>
    <property type="match status" value="1"/>
</dbReference>
<dbReference type="GO" id="GO:0004435">
    <property type="term" value="F:phosphatidylinositol-4,5-bisphosphate phospholipase C activity"/>
    <property type="evidence" value="ECO:0007669"/>
    <property type="project" value="UniProtKB-EC"/>
</dbReference>
<dbReference type="Pfam" id="PF00168">
    <property type="entry name" value="C2"/>
    <property type="match status" value="1"/>
</dbReference>
<dbReference type="InterPro" id="IPR017946">
    <property type="entry name" value="PLC-like_Pdiesterase_TIM-brl"/>
</dbReference>
<dbReference type="SUPFAM" id="SSF49562">
    <property type="entry name" value="C2 domain (Calcium/lipid-binding domain, CaLB)"/>
    <property type="match status" value="1"/>
</dbReference>
<feature type="compositionally biased region" description="Basic and acidic residues" evidence="7">
    <location>
        <begin position="1121"/>
        <end position="1137"/>
    </location>
</feature>
<protein>
    <recommendedName>
        <fullName evidence="1 6">Phosphoinositide phospholipase C</fullName>
        <ecNumber evidence="1 6">3.1.4.11</ecNumber>
    </recommendedName>
</protein>
<evidence type="ECO:0000256" key="6">
    <source>
        <dbReference type="RuleBase" id="RU361133"/>
    </source>
</evidence>